<dbReference type="InterPro" id="IPR000700">
    <property type="entry name" value="PAS-assoc_C"/>
</dbReference>
<proteinExistence type="predicted"/>
<dbReference type="PANTHER" id="PTHR47429">
    <property type="entry name" value="PROTEIN TWIN LOV 1"/>
    <property type="match status" value="1"/>
</dbReference>
<feature type="domain" description="PAC" evidence="5">
    <location>
        <begin position="337"/>
        <end position="390"/>
    </location>
</feature>
<dbReference type="SUPFAM" id="SSF55785">
    <property type="entry name" value="PYP-like sensor domain (PAS domain)"/>
    <property type="match status" value="1"/>
</dbReference>
<keyword evidence="1" id="KW-0285">Flavoprotein</keyword>
<dbReference type="Pfam" id="PF13426">
    <property type="entry name" value="PAS_9"/>
    <property type="match status" value="1"/>
</dbReference>
<evidence type="ECO:0000313" key="6">
    <source>
        <dbReference type="EMBL" id="OKP02392.1"/>
    </source>
</evidence>
<comment type="caution">
    <text evidence="6">The sequence shown here is derived from an EMBL/GenBank/DDBJ whole genome shotgun (WGS) entry which is preliminary data.</text>
</comment>
<evidence type="ECO:0000313" key="7">
    <source>
        <dbReference type="Proteomes" id="UP000186955"/>
    </source>
</evidence>
<dbReference type="SMART" id="SM00086">
    <property type="entry name" value="PAC"/>
    <property type="match status" value="1"/>
</dbReference>
<protein>
    <submittedName>
        <fullName evidence="6">Phototropin-2</fullName>
    </submittedName>
</protein>
<dbReference type="AlphaFoldDB" id="A0A1Q5TQB7"/>
<keyword evidence="2" id="KW-0288">FMN</keyword>
<evidence type="ECO:0000256" key="2">
    <source>
        <dbReference type="ARBA" id="ARBA00022643"/>
    </source>
</evidence>
<evidence type="ECO:0000256" key="3">
    <source>
        <dbReference type="ARBA" id="ARBA00022991"/>
    </source>
</evidence>
<dbReference type="OrthoDB" id="447251at2759"/>
<dbReference type="GO" id="GO:0005634">
    <property type="term" value="C:nucleus"/>
    <property type="evidence" value="ECO:0007669"/>
    <property type="project" value="TreeGrafter"/>
</dbReference>
<dbReference type="Gene3D" id="3.30.450.20">
    <property type="entry name" value="PAS domain"/>
    <property type="match status" value="1"/>
</dbReference>
<gene>
    <name evidence="6" type="ORF">PENSUB_7156</name>
</gene>
<name>A0A1Q5TQB7_9EURO</name>
<organism evidence="6 7">
    <name type="scientific">Penicillium subrubescens</name>
    <dbReference type="NCBI Taxonomy" id="1316194"/>
    <lineage>
        <taxon>Eukaryota</taxon>
        <taxon>Fungi</taxon>
        <taxon>Dikarya</taxon>
        <taxon>Ascomycota</taxon>
        <taxon>Pezizomycotina</taxon>
        <taxon>Eurotiomycetes</taxon>
        <taxon>Eurotiomycetidae</taxon>
        <taxon>Eurotiales</taxon>
        <taxon>Aspergillaceae</taxon>
        <taxon>Penicillium</taxon>
    </lineage>
</organism>
<keyword evidence="7" id="KW-1185">Reference proteome</keyword>
<dbReference type="InterPro" id="IPR035965">
    <property type="entry name" value="PAS-like_dom_sf"/>
</dbReference>
<dbReference type="PROSITE" id="PS50113">
    <property type="entry name" value="PAC"/>
    <property type="match status" value="1"/>
</dbReference>
<dbReference type="InterPro" id="IPR000014">
    <property type="entry name" value="PAS"/>
</dbReference>
<dbReference type="Proteomes" id="UP000186955">
    <property type="component" value="Unassembled WGS sequence"/>
</dbReference>
<sequence length="595" mass="66652">MDIPDTPDDRPHKTGSTRSYSPTIVLDEAALDAEMHSKGLSQDLDNELHGVDQSIIDHVRQLNINSDEHPRSELCTKLSNKALRRNFYVNELPLLQATNPYDGSEQLNPVNEEENEGSYDLVAPYEGDVAPLHTLERQADTMFSSEHMLAILSNPRYLAQFREFLVAERPRSLPTLAYYLNACKALKAIQYANALVRLAVDVPIAGIETAKEPVGPTTNSALEARVQHALDALTAEELPAFITSNCIKITGKVVEERIRGTLPDKFQGTADALAEVFCLTDPSRPDNPIIFASGEFHRATQYGMDYVLGRNCRFLQGPKTNPNSVRRIRESIAEGRHHSEIFLNYRRDGSPFMNLLQCAPLCDSQGKIRYFIGAQIDVSGLALEGAEMESLQNLTAEAEAPDNESVQKPLPKKTEFQELGELFSTRELQNVYDYGGNLFHPVVDKLNSTNSRLWLQSPEHEGELRLNGVQSPGPTPGGSLAGVYKHYLLVRPYPSLRILFTSPSLQIPGILQSSFLSRIGDSNEKRESILRAMMAGRSVTARIKWVNRFKDRGRHRWIHCTPLLANNREVGVWMVVVIDDQEEDLVRWKGNWPSA</sequence>
<evidence type="ECO:0000256" key="4">
    <source>
        <dbReference type="SAM" id="MobiDB-lite"/>
    </source>
</evidence>
<evidence type="ECO:0000259" key="5">
    <source>
        <dbReference type="PROSITE" id="PS50113"/>
    </source>
</evidence>
<keyword evidence="3" id="KW-0157">Chromophore</keyword>
<reference evidence="6 7" key="1">
    <citation type="submission" date="2016-10" db="EMBL/GenBank/DDBJ databases">
        <title>Genome sequence of the ascomycete fungus Penicillium subrubescens.</title>
        <authorList>
            <person name="De Vries R.P."/>
            <person name="Peng M."/>
            <person name="Dilokpimol A."/>
            <person name="Hilden K."/>
            <person name="Makela M.R."/>
            <person name="Grigoriev I."/>
            <person name="Riley R."/>
            <person name="Granchi Z."/>
        </authorList>
    </citation>
    <scope>NUCLEOTIDE SEQUENCE [LARGE SCALE GENOMIC DNA]</scope>
    <source>
        <strain evidence="6 7">CBS 132785</strain>
    </source>
</reference>
<dbReference type="STRING" id="1316194.A0A1Q5TQB7"/>
<dbReference type="InterPro" id="IPR001610">
    <property type="entry name" value="PAC"/>
</dbReference>
<accession>A0A1Q5TQB7</accession>
<evidence type="ECO:0000256" key="1">
    <source>
        <dbReference type="ARBA" id="ARBA00022630"/>
    </source>
</evidence>
<dbReference type="EMBL" id="MNBE01000626">
    <property type="protein sequence ID" value="OKP02392.1"/>
    <property type="molecule type" value="Genomic_DNA"/>
</dbReference>
<feature type="region of interest" description="Disordered" evidence="4">
    <location>
        <begin position="1"/>
        <end position="22"/>
    </location>
</feature>
<dbReference type="PANTHER" id="PTHR47429:SF9">
    <property type="entry name" value="PAS DOMAIN-CONTAINING PROTEIN"/>
    <property type="match status" value="1"/>
</dbReference>